<dbReference type="InterPro" id="IPR051201">
    <property type="entry name" value="Chloro_Bact_Ser_Proteases"/>
</dbReference>
<feature type="compositionally biased region" description="Pro residues" evidence="3">
    <location>
        <begin position="9"/>
        <end position="38"/>
    </location>
</feature>
<evidence type="ECO:0000256" key="1">
    <source>
        <dbReference type="ARBA" id="ARBA00022670"/>
    </source>
</evidence>
<name>A0A8H9KTU2_9MICO</name>
<dbReference type="PANTHER" id="PTHR43343">
    <property type="entry name" value="PEPTIDASE S12"/>
    <property type="match status" value="1"/>
</dbReference>
<dbReference type="GO" id="GO:0006508">
    <property type="term" value="P:proteolysis"/>
    <property type="evidence" value="ECO:0007669"/>
    <property type="project" value="UniProtKB-KW"/>
</dbReference>
<proteinExistence type="predicted"/>
<dbReference type="InterPro" id="IPR001940">
    <property type="entry name" value="Peptidase_S1C"/>
</dbReference>
<dbReference type="Pfam" id="PF13365">
    <property type="entry name" value="Trypsin_2"/>
    <property type="match status" value="1"/>
</dbReference>
<reference evidence="4" key="2">
    <citation type="submission" date="2020-09" db="EMBL/GenBank/DDBJ databases">
        <authorList>
            <person name="Sun Q."/>
            <person name="Zhou Y."/>
        </authorList>
    </citation>
    <scope>NUCLEOTIDE SEQUENCE</scope>
    <source>
        <strain evidence="4">CGMCC 1.10749</strain>
    </source>
</reference>
<dbReference type="EMBL" id="BMEA01000006">
    <property type="protein sequence ID" value="GGB90951.1"/>
    <property type="molecule type" value="Genomic_DNA"/>
</dbReference>
<comment type="caution">
    <text evidence="4">The sequence shown here is derived from an EMBL/GenBank/DDBJ whole genome shotgun (WGS) entry which is preliminary data.</text>
</comment>
<dbReference type="PANTHER" id="PTHR43343:SF3">
    <property type="entry name" value="PROTEASE DO-LIKE 8, CHLOROPLASTIC"/>
    <property type="match status" value="1"/>
</dbReference>
<dbReference type="InterPro" id="IPR009003">
    <property type="entry name" value="Peptidase_S1_PA"/>
</dbReference>
<dbReference type="AlphaFoldDB" id="A0A8H9KTU2"/>
<keyword evidence="1" id="KW-0645">Protease</keyword>
<dbReference type="RefSeq" id="WP_198030707.1">
    <property type="nucleotide sequence ID" value="NZ_BMEA01000006.1"/>
</dbReference>
<protein>
    <recommendedName>
        <fullName evidence="6">Trypsin-like serine protease</fullName>
    </recommendedName>
</protein>
<evidence type="ECO:0000256" key="2">
    <source>
        <dbReference type="ARBA" id="ARBA00022801"/>
    </source>
</evidence>
<evidence type="ECO:0000313" key="4">
    <source>
        <dbReference type="EMBL" id="GGB90951.1"/>
    </source>
</evidence>
<dbReference type="SUPFAM" id="SSF50494">
    <property type="entry name" value="Trypsin-like serine proteases"/>
    <property type="match status" value="1"/>
</dbReference>
<keyword evidence="2" id="KW-0378">Hydrolase</keyword>
<dbReference type="Proteomes" id="UP000628079">
    <property type="component" value="Unassembled WGS sequence"/>
</dbReference>
<accession>A0A8H9KTU2</accession>
<dbReference type="GO" id="GO:0004252">
    <property type="term" value="F:serine-type endopeptidase activity"/>
    <property type="evidence" value="ECO:0007669"/>
    <property type="project" value="InterPro"/>
</dbReference>
<feature type="region of interest" description="Disordered" evidence="3">
    <location>
        <begin position="1"/>
        <end position="85"/>
    </location>
</feature>
<reference evidence="4" key="1">
    <citation type="journal article" date="2014" name="Int. J. Syst. Evol. Microbiol.">
        <title>Complete genome sequence of Corynebacterium casei LMG S-19264T (=DSM 44701T), isolated from a smear-ripened cheese.</title>
        <authorList>
            <consortium name="US DOE Joint Genome Institute (JGI-PGF)"/>
            <person name="Walter F."/>
            <person name="Albersmeier A."/>
            <person name="Kalinowski J."/>
            <person name="Ruckert C."/>
        </authorList>
    </citation>
    <scope>NUCLEOTIDE SEQUENCE</scope>
    <source>
        <strain evidence="4">CGMCC 1.10749</strain>
    </source>
</reference>
<gene>
    <name evidence="4" type="ORF">GCM10011314_33500</name>
</gene>
<evidence type="ECO:0000256" key="3">
    <source>
        <dbReference type="SAM" id="MobiDB-lite"/>
    </source>
</evidence>
<evidence type="ECO:0008006" key="6">
    <source>
        <dbReference type="Google" id="ProtNLM"/>
    </source>
</evidence>
<dbReference type="PRINTS" id="PR00834">
    <property type="entry name" value="PROTEASES2C"/>
</dbReference>
<feature type="region of interest" description="Disordered" evidence="3">
    <location>
        <begin position="113"/>
        <end position="138"/>
    </location>
</feature>
<dbReference type="Gene3D" id="2.40.10.120">
    <property type="match status" value="1"/>
</dbReference>
<sequence length="329" mass="32925">MAAMTHPSTTPPPERWDAPPPPAPPRPPPLFAPPPLPVPSDDWRGLGEPAGPDFLRRGLPSPLGPRPAEPVDVTTDPSDGERRGPRLPTLLLVAALSGGVAGTGAALLLGDDDAPPSSRIAVERPSARTPASGGGTEEGAAQAILPSVVQVRAGGTTGSGFVLDDRGHVMTNHHVIDDATAVTLQLADGRLVGARVMGSSEADDIAVLETDPQGLEPARIGQSGSLRIGQPVIAVGSPLGLDGTVTGGIISAVDRDARLGGGASQRVIQTDASINPGNSGGPLVNLDGQVVGVNTAIATVGGRTAGSIGIGFAVPIDRAVAVAEDIIDG</sequence>
<organism evidence="4 5">
    <name type="scientific">Knoellia flava</name>
    <dbReference type="NCBI Taxonomy" id="913969"/>
    <lineage>
        <taxon>Bacteria</taxon>
        <taxon>Bacillati</taxon>
        <taxon>Actinomycetota</taxon>
        <taxon>Actinomycetes</taxon>
        <taxon>Micrococcales</taxon>
        <taxon>Intrasporangiaceae</taxon>
        <taxon>Knoellia</taxon>
    </lineage>
</organism>
<evidence type="ECO:0000313" key="5">
    <source>
        <dbReference type="Proteomes" id="UP000628079"/>
    </source>
</evidence>